<feature type="region of interest" description="Disordered" evidence="1">
    <location>
        <begin position="252"/>
        <end position="308"/>
    </location>
</feature>
<feature type="compositionally biased region" description="Polar residues" evidence="1">
    <location>
        <begin position="973"/>
        <end position="982"/>
    </location>
</feature>
<dbReference type="HOGENOM" id="CLU_013008_0_0_1"/>
<feature type="region of interest" description="Disordered" evidence="1">
    <location>
        <begin position="948"/>
        <end position="1012"/>
    </location>
</feature>
<dbReference type="Gramene" id="KQL25178">
    <property type="protein sequence ID" value="KQL25178"/>
    <property type="gene ID" value="SETIT_028801mg"/>
</dbReference>
<reference evidence="2" key="2">
    <citation type="submission" date="2018-08" db="UniProtKB">
        <authorList>
            <consortium name="EnsemblPlants"/>
        </authorList>
    </citation>
    <scope>IDENTIFICATION</scope>
    <source>
        <strain evidence="2">Yugu1</strain>
    </source>
</reference>
<dbReference type="AlphaFoldDB" id="K3ZQC1"/>
<dbReference type="Proteomes" id="UP000004995">
    <property type="component" value="Unassembled WGS sequence"/>
</dbReference>
<evidence type="ECO:0000313" key="3">
    <source>
        <dbReference type="Proteomes" id="UP000004995"/>
    </source>
</evidence>
<feature type="compositionally biased region" description="Basic and acidic residues" evidence="1">
    <location>
        <begin position="802"/>
        <end position="814"/>
    </location>
</feature>
<feature type="compositionally biased region" description="Basic and acidic residues" evidence="1">
    <location>
        <begin position="830"/>
        <end position="844"/>
    </location>
</feature>
<name>K3ZQC1_SETIT</name>
<dbReference type="PANTHER" id="PTHR35746:SF4">
    <property type="entry name" value="FK506-BINDING PROTEIN 2-1"/>
    <property type="match status" value="1"/>
</dbReference>
<evidence type="ECO:0000256" key="1">
    <source>
        <dbReference type="SAM" id="MobiDB-lite"/>
    </source>
</evidence>
<feature type="compositionally biased region" description="Polar residues" evidence="1">
    <location>
        <begin position="882"/>
        <end position="896"/>
    </location>
</feature>
<dbReference type="InParanoid" id="K3ZQC1"/>
<evidence type="ECO:0000313" key="2">
    <source>
        <dbReference type="EnsemblPlants" id="KQL25178"/>
    </source>
</evidence>
<dbReference type="EnsemblPlants" id="KQL25178">
    <property type="protein sequence ID" value="KQL25178"/>
    <property type="gene ID" value="SETIT_028801mg"/>
</dbReference>
<dbReference type="PANTHER" id="PTHR35746">
    <property type="entry name" value="PENTATRICOPEPTIDE REPEAT (PPR) SUPERFAMILY PROTEIN"/>
    <property type="match status" value="1"/>
</dbReference>
<dbReference type="EMBL" id="AGNK02001185">
    <property type="status" value="NOT_ANNOTATED_CDS"/>
    <property type="molecule type" value="Genomic_DNA"/>
</dbReference>
<dbReference type="eggNOG" id="KOG4197">
    <property type="taxonomic scope" value="Eukaryota"/>
</dbReference>
<accession>K3ZQC1</accession>
<proteinExistence type="predicted"/>
<keyword evidence="3" id="KW-1185">Reference proteome</keyword>
<feature type="region of interest" description="Disordered" evidence="1">
    <location>
        <begin position="776"/>
        <end position="933"/>
    </location>
</feature>
<feature type="compositionally biased region" description="Polar residues" evidence="1">
    <location>
        <begin position="252"/>
        <end position="273"/>
    </location>
</feature>
<protein>
    <submittedName>
        <fullName evidence="2">Uncharacterized protein</fullName>
    </submittedName>
</protein>
<dbReference type="OMA" id="NMDSMWG"/>
<reference evidence="3" key="1">
    <citation type="journal article" date="2012" name="Nat. Biotechnol.">
        <title>Reference genome sequence of the model plant Setaria.</title>
        <authorList>
            <person name="Bennetzen J.L."/>
            <person name="Schmutz J."/>
            <person name="Wang H."/>
            <person name="Percifield R."/>
            <person name="Hawkins J."/>
            <person name="Pontaroli A.C."/>
            <person name="Estep M."/>
            <person name="Feng L."/>
            <person name="Vaughn J.N."/>
            <person name="Grimwood J."/>
            <person name="Jenkins J."/>
            <person name="Barry K."/>
            <person name="Lindquist E."/>
            <person name="Hellsten U."/>
            <person name="Deshpande S."/>
            <person name="Wang X."/>
            <person name="Wu X."/>
            <person name="Mitros T."/>
            <person name="Triplett J."/>
            <person name="Yang X."/>
            <person name="Ye C.Y."/>
            <person name="Mauro-Herrera M."/>
            <person name="Wang L."/>
            <person name="Li P."/>
            <person name="Sharma M."/>
            <person name="Sharma R."/>
            <person name="Ronald P.C."/>
            <person name="Panaud O."/>
            <person name="Kellogg E.A."/>
            <person name="Brutnell T.P."/>
            <person name="Doust A.N."/>
            <person name="Tuskan G.A."/>
            <person name="Rokhsar D."/>
            <person name="Devos K.M."/>
        </authorList>
    </citation>
    <scope>NUCLEOTIDE SEQUENCE [LARGE SCALE GENOMIC DNA]</scope>
    <source>
        <strain evidence="3">cv. Yugu1</strain>
    </source>
</reference>
<sequence length="1021" mass="109653">MEADESRRGKDPAALNGGHLCHVCGYQYPNPHPSAKLRRSHRKHCKAPLPPPAAEAGEAVAEVVEEAVAGVAVAMGERKEGGAAARNAAERTPLGTCGGFGRLVLFGFDGSRCFGSLILMAVSARAAVGGGGGGQREGIGAREANGGGAAVRGFAGGVDRSVEDKVTAAFVSNNMNHFTFSFKITECVLIYLSIVLIEHASPGTGTQTELSENNCLINYSNNESAAAEDTGTQTITSGLSQNGLLNRSSKSIENVNEGNGTESQIACTNGSQTKVERPAEREDSFDDYQDASPFLHQPDSEDGAAPGSVFSTEINNLNTVSSESSVAANEISVETNGLCKAQFPGEPNMRDLSSDSNVGYNLEDGALRLAEPHVKLGSPYEHSVNVDNTYTDMVNSKPDKTGHSEMIGHLNASSLQEAHPLILEPESESTNSRKVEDFMEDGLHVSHTMSEASPIPDTVQLETITNPSTNTMPIGSDLKVVCTDNAPIDCSTELPTQNSTVEDISDDHEPVENSCKKSLECPTASFQYDLPVTNVDDIPTTNVNDLEFTFEERPLPNIIEENPSIEKTNGFTKEDVHNKQIDPEICAEDQLSLTQKHATLLKDQASSVKNPFNLDDDRNDDLFELPTDSCYLEVPNSVELRPQVDSTSLMVDQPTVSNLTRMAEAQQCRNSNECILSTSSAVENGEVIGPEDMPISTSSELVSKTCSTDHSLQEDGHKNGVIFVPSQTTSMEFSTVSMQVISAVSAEVEENMQAKDASAKEMIAVRSIDGMEQATSTTAKNGYAANVEEKKPTEGSAAEMNEVQHSDHADEEKQAGGTELSSVQSMGNLEENKQTDDTDAKEMNARFNGDDVEDKMQKTDGTSAEKMNAGGTDDSEVKMLAQGTTAKEVTAEQSTDTVEEKQQLQQQPNGIVGQEGNSTKQNEEIAAPGARLNSGRVHVPLKVLLAEASAENQVKKPSTKERVLSFRRRVSKDGNSSGSPKSGSDDHHWSSPVKLPRKDVDKSSKGRKQPWMPFICCHSVR</sequence>
<feature type="compositionally biased region" description="Polar residues" evidence="1">
    <location>
        <begin position="903"/>
        <end position="920"/>
    </location>
</feature>
<organism evidence="2 3">
    <name type="scientific">Setaria italica</name>
    <name type="common">Foxtail millet</name>
    <name type="synonym">Panicum italicum</name>
    <dbReference type="NCBI Taxonomy" id="4555"/>
    <lineage>
        <taxon>Eukaryota</taxon>
        <taxon>Viridiplantae</taxon>
        <taxon>Streptophyta</taxon>
        <taxon>Embryophyta</taxon>
        <taxon>Tracheophyta</taxon>
        <taxon>Spermatophyta</taxon>
        <taxon>Magnoliopsida</taxon>
        <taxon>Liliopsida</taxon>
        <taxon>Poales</taxon>
        <taxon>Poaceae</taxon>
        <taxon>PACMAD clade</taxon>
        <taxon>Panicoideae</taxon>
        <taxon>Panicodae</taxon>
        <taxon>Paniceae</taxon>
        <taxon>Cenchrinae</taxon>
        <taxon>Setaria</taxon>
    </lineage>
</organism>